<comment type="caution">
    <text evidence="10">The sequence shown here is derived from an EMBL/GenBank/DDBJ whole genome shotgun (WGS) entry which is preliminary data.</text>
</comment>
<evidence type="ECO:0000256" key="4">
    <source>
        <dbReference type="ARBA" id="ARBA00013208"/>
    </source>
</evidence>
<comment type="catalytic activity">
    <reaction evidence="1 8">
        <text>Cleavage of hydrophobic, N-terminal signal or leader sequences from secreted and periplasmic proteins.</text>
        <dbReference type="EC" id="3.4.21.89"/>
    </reaction>
</comment>
<dbReference type="InterPro" id="IPR019758">
    <property type="entry name" value="Pept_S26A_signal_pept_1_CS"/>
</dbReference>
<keyword evidence="6 8" id="KW-0378">Hydrolase</keyword>
<accession>A0A7W1X781</accession>
<comment type="similarity">
    <text evidence="3 8">Belongs to the peptidase S26 family.</text>
</comment>
<keyword evidence="5 8" id="KW-0645">Protease</keyword>
<dbReference type="InterPro" id="IPR019533">
    <property type="entry name" value="Peptidase_S26"/>
</dbReference>
<evidence type="ECO:0000313" key="10">
    <source>
        <dbReference type="EMBL" id="MBA4541340.1"/>
    </source>
</evidence>
<dbReference type="NCBIfam" id="TIGR02227">
    <property type="entry name" value="sigpep_I_bact"/>
    <property type="match status" value="1"/>
</dbReference>
<dbReference type="PANTHER" id="PTHR43390">
    <property type="entry name" value="SIGNAL PEPTIDASE I"/>
    <property type="match status" value="1"/>
</dbReference>
<protein>
    <recommendedName>
        <fullName evidence="4 8">Signal peptidase I</fullName>
        <ecNumber evidence="4 8">3.4.21.89</ecNumber>
    </recommendedName>
</protein>
<sequence>MRLLKEGVAWFSSLFTGMAIALIISIFILQPTKVLGHSMEPTLMPDHHIFVSKLPCVLQYHPHHGDIVIIDSRIHHQRTWVDDLMDSPLYVWITETSPHNIWVKRVIGVPRDVIEIKNNRVYRNNQLLKESYIKEEMNNTPDMKITVPDNCIFVMGDNRNYSMDSREIGCVPIDHVLGVKIF</sequence>
<dbReference type="InterPro" id="IPR036286">
    <property type="entry name" value="LexA/Signal_pep-like_sf"/>
</dbReference>
<comment type="subcellular location">
    <subcellularLocation>
        <location evidence="2">Cell membrane</location>
        <topology evidence="2">Single-pass type II membrane protein</topology>
    </subcellularLocation>
    <subcellularLocation>
        <location evidence="8">Membrane</location>
        <topology evidence="8">Single-pass type II membrane protein</topology>
    </subcellularLocation>
</comment>
<evidence type="ECO:0000259" key="9">
    <source>
        <dbReference type="Pfam" id="PF10502"/>
    </source>
</evidence>
<dbReference type="AlphaFoldDB" id="A0A7W1X781"/>
<dbReference type="InterPro" id="IPR000223">
    <property type="entry name" value="Pept_S26A_signal_pept_1"/>
</dbReference>
<evidence type="ECO:0000256" key="2">
    <source>
        <dbReference type="ARBA" id="ARBA00004401"/>
    </source>
</evidence>
<dbReference type="PROSITE" id="PS00761">
    <property type="entry name" value="SPASE_I_3"/>
    <property type="match status" value="1"/>
</dbReference>
<proteinExistence type="inferred from homology"/>
<dbReference type="RefSeq" id="WP_033099185.1">
    <property type="nucleotide sequence ID" value="NZ_JACEIP010000001.1"/>
</dbReference>
<feature type="domain" description="Peptidase S26" evidence="9">
    <location>
        <begin position="9"/>
        <end position="179"/>
    </location>
</feature>
<dbReference type="GO" id="GO:0005886">
    <property type="term" value="C:plasma membrane"/>
    <property type="evidence" value="ECO:0007669"/>
    <property type="project" value="UniProtKB-SubCell"/>
</dbReference>
<name>A0A7W1X781_9BACL</name>
<dbReference type="GO" id="GO:0004252">
    <property type="term" value="F:serine-type endopeptidase activity"/>
    <property type="evidence" value="ECO:0007669"/>
    <property type="project" value="InterPro"/>
</dbReference>
<feature type="active site" evidence="7">
    <location>
        <position position="104"/>
    </location>
</feature>
<keyword evidence="11" id="KW-1185">Reference proteome</keyword>
<evidence type="ECO:0000256" key="6">
    <source>
        <dbReference type="ARBA" id="ARBA00022801"/>
    </source>
</evidence>
<dbReference type="GO" id="GO:0006465">
    <property type="term" value="P:signal peptide processing"/>
    <property type="evidence" value="ECO:0007669"/>
    <property type="project" value="InterPro"/>
</dbReference>
<dbReference type="PANTHER" id="PTHR43390:SF1">
    <property type="entry name" value="CHLOROPLAST PROCESSING PEPTIDASE"/>
    <property type="match status" value="1"/>
</dbReference>
<dbReference type="GO" id="GO:0009003">
    <property type="term" value="F:signal peptidase activity"/>
    <property type="evidence" value="ECO:0007669"/>
    <property type="project" value="UniProtKB-EC"/>
</dbReference>
<keyword evidence="8" id="KW-1133">Transmembrane helix</keyword>
<organism evidence="10 11">
    <name type="scientific">Thermoactinomyces daqus</name>
    <dbReference type="NCBI Taxonomy" id="1329516"/>
    <lineage>
        <taxon>Bacteria</taxon>
        <taxon>Bacillati</taxon>
        <taxon>Bacillota</taxon>
        <taxon>Bacilli</taxon>
        <taxon>Bacillales</taxon>
        <taxon>Thermoactinomycetaceae</taxon>
        <taxon>Thermoactinomyces</taxon>
    </lineage>
</organism>
<dbReference type="PRINTS" id="PR00727">
    <property type="entry name" value="LEADERPTASE"/>
</dbReference>
<dbReference type="SUPFAM" id="SSF51306">
    <property type="entry name" value="LexA/Signal peptidase"/>
    <property type="match status" value="1"/>
</dbReference>
<keyword evidence="8" id="KW-0472">Membrane</keyword>
<dbReference type="Pfam" id="PF10502">
    <property type="entry name" value="Peptidase_S26"/>
    <property type="match status" value="1"/>
</dbReference>
<gene>
    <name evidence="10" type="primary">lepB</name>
    <name evidence="10" type="ORF">H1164_00235</name>
</gene>
<evidence type="ECO:0000256" key="1">
    <source>
        <dbReference type="ARBA" id="ARBA00000677"/>
    </source>
</evidence>
<dbReference type="Gene3D" id="2.10.109.10">
    <property type="entry name" value="Umud Fragment, subunit A"/>
    <property type="match status" value="1"/>
</dbReference>
<evidence type="ECO:0000256" key="7">
    <source>
        <dbReference type="PIRSR" id="PIRSR600223-1"/>
    </source>
</evidence>
<evidence type="ECO:0000256" key="5">
    <source>
        <dbReference type="ARBA" id="ARBA00022670"/>
    </source>
</evidence>
<dbReference type="PROSITE" id="PS00501">
    <property type="entry name" value="SPASE_I_1"/>
    <property type="match status" value="1"/>
</dbReference>
<dbReference type="EMBL" id="JACEIP010000001">
    <property type="protein sequence ID" value="MBA4541340.1"/>
    <property type="molecule type" value="Genomic_DNA"/>
</dbReference>
<feature type="transmembrane region" description="Helical" evidence="8">
    <location>
        <begin position="7"/>
        <end position="29"/>
    </location>
</feature>
<evidence type="ECO:0000256" key="8">
    <source>
        <dbReference type="RuleBase" id="RU362042"/>
    </source>
</evidence>
<keyword evidence="8" id="KW-0812">Transmembrane</keyword>
<reference evidence="10 11" key="1">
    <citation type="submission" date="2020-07" db="EMBL/GenBank/DDBJ databases">
        <authorList>
            <person name="Feng H."/>
        </authorList>
    </citation>
    <scope>NUCLEOTIDE SEQUENCE [LARGE SCALE GENOMIC DNA]</scope>
    <source>
        <strain evidence="11">s-11</strain>
    </source>
</reference>
<feature type="active site" evidence="7">
    <location>
        <position position="38"/>
    </location>
</feature>
<evidence type="ECO:0000313" key="11">
    <source>
        <dbReference type="Proteomes" id="UP000530514"/>
    </source>
</evidence>
<dbReference type="InterPro" id="IPR019756">
    <property type="entry name" value="Pept_S26A_signal_pept_1_Ser-AS"/>
</dbReference>
<dbReference type="CDD" id="cd06530">
    <property type="entry name" value="S26_SPase_I"/>
    <property type="match status" value="1"/>
</dbReference>
<dbReference type="EC" id="3.4.21.89" evidence="4 8"/>
<dbReference type="Proteomes" id="UP000530514">
    <property type="component" value="Unassembled WGS sequence"/>
</dbReference>
<dbReference type="OrthoDB" id="9802919at2"/>
<evidence type="ECO:0000256" key="3">
    <source>
        <dbReference type="ARBA" id="ARBA00009370"/>
    </source>
</evidence>